<keyword evidence="15" id="KW-0269">Exonuclease</keyword>
<evidence type="ECO:0000256" key="5">
    <source>
        <dbReference type="ARBA" id="ARBA00022679"/>
    </source>
</evidence>
<comment type="function">
    <text evidence="15">In addition to polymerase activity, this DNA polymerase exhibits 5'-3' exonuclease activity.</text>
</comment>
<dbReference type="InterPro" id="IPR020046">
    <property type="entry name" value="5-3_exonucl_a-hlix_arch_N"/>
</dbReference>
<dbReference type="Proteomes" id="UP000323225">
    <property type="component" value="Unassembled WGS sequence"/>
</dbReference>
<dbReference type="InterPro" id="IPR002298">
    <property type="entry name" value="DNA_polymerase_A"/>
</dbReference>
<dbReference type="AlphaFoldDB" id="A0A5B1BXW8"/>
<dbReference type="InterPro" id="IPR008918">
    <property type="entry name" value="HhH2"/>
</dbReference>
<keyword evidence="15" id="KW-0378">Hydrolase</keyword>
<dbReference type="FunFam" id="1.10.150.20:FF:000003">
    <property type="entry name" value="DNA polymerase I"/>
    <property type="match status" value="1"/>
</dbReference>
<keyword evidence="10 15" id="KW-0239">DNA-directed DNA polymerase</keyword>
<proteinExistence type="inferred from homology"/>
<dbReference type="GO" id="GO:0006261">
    <property type="term" value="P:DNA-templated DNA replication"/>
    <property type="evidence" value="ECO:0007669"/>
    <property type="project" value="UniProtKB-UniRule"/>
</dbReference>
<dbReference type="InterPro" id="IPR043502">
    <property type="entry name" value="DNA/RNA_pol_sf"/>
</dbReference>
<comment type="catalytic activity">
    <reaction evidence="13 15">
        <text>DNA(n) + a 2'-deoxyribonucleoside 5'-triphosphate = DNA(n+1) + diphosphate</text>
        <dbReference type="Rhea" id="RHEA:22508"/>
        <dbReference type="Rhea" id="RHEA-COMP:17339"/>
        <dbReference type="Rhea" id="RHEA-COMP:17340"/>
        <dbReference type="ChEBI" id="CHEBI:33019"/>
        <dbReference type="ChEBI" id="CHEBI:61560"/>
        <dbReference type="ChEBI" id="CHEBI:173112"/>
        <dbReference type="EC" id="2.7.7.7"/>
    </reaction>
</comment>
<feature type="domain" description="5'-3' exonuclease" evidence="16">
    <location>
        <begin position="6"/>
        <end position="269"/>
    </location>
</feature>
<dbReference type="InterPro" id="IPR029060">
    <property type="entry name" value="PIN-like_dom_sf"/>
</dbReference>
<dbReference type="CDD" id="cd09859">
    <property type="entry name" value="PIN_53EXO"/>
    <property type="match status" value="1"/>
</dbReference>
<dbReference type="InterPro" id="IPR001098">
    <property type="entry name" value="DNA-dir_DNA_pol_A_palm_dom"/>
</dbReference>
<evidence type="ECO:0000256" key="8">
    <source>
        <dbReference type="ARBA" id="ARBA00022722"/>
    </source>
</evidence>
<evidence type="ECO:0000259" key="16">
    <source>
        <dbReference type="SMART" id="SM00475"/>
    </source>
</evidence>
<dbReference type="InterPro" id="IPR019760">
    <property type="entry name" value="DNA-dir_DNA_pol_A_CS"/>
</dbReference>
<dbReference type="InterPro" id="IPR018320">
    <property type="entry name" value="DNA_polymerase_1"/>
</dbReference>
<dbReference type="GO" id="GO:0006302">
    <property type="term" value="P:double-strand break repair"/>
    <property type="evidence" value="ECO:0007669"/>
    <property type="project" value="TreeGrafter"/>
</dbReference>
<keyword evidence="9 15" id="KW-0227">DNA damage</keyword>
<dbReference type="Gene3D" id="3.30.420.10">
    <property type="entry name" value="Ribonuclease H-like superfamily/Ribonuclease H"/>
    <property type="match status" value="1"/>
</dbReference>
<comment type="similarity">
    <text evidence="1 15">Belongs to the DNA polymerase type-A family.</text>
</comment>
<dbReference type="GO" id="GO:0003677">
    <property type="term" value="F:DNA binding"/>
    <property type="evidence" value="ECO:0007669"/>
    <property type="project" value="UniProtKB-UniRule"/>
</dbReference>
<evidence type="ECO:0000313" key="19">
    <source>
        <dbReference type="Proteomes" id="UP000323225"/>
    </source>
</evidence>
<comment type="subunit">
    <text evidence="2">Single-chain monomer with multiple functions.</text>
</comment>
<keyword evidence="8" id="KW-0540">Nuclease</keyword>
<gene>
    <name evidence="15 18" type="primary">polA</name>
    <name evidence="18" type="ORF">F0M16_16410</name>
</gene>
<sequence length="894" mass="100410">MTLELNKTMIIIDGNSFYHRAFHAVPALSNKEGFPTNAITGFCNMVNRAINSIAPDKTIVAFDHSGKTFRHDMYSEYKANRDKTDPVLKQQVQPIKDIVEAWGIPILSIPGYEADDTITTMAVKASKLGYMVYILTSDKDMYQGINERINIIDTQQTERSTKLLDAAIDRDGTFKKFGVYPEQIIDFLALQGDKSDNIPGIEGCGDKTAAKWIAKYGSLEGVLDNVKHIGGKSADKIEAAKSHLPLSKALVTINSDVDLGKDVEDFVGCRDEVRLYELTTKYGLMNLKKALGLKNPNAEKIVTHYTTDEAKIREILFNKSNSSMLNHPIQIDFFKCEEGVQDLFSTQGNEHLVFNIDDEYLVVDVKLYTNELATLAKTLIESPDFVIVSRNAKDVLKALLNCYDSMDVFRLKTHDVNVLHYVAVGGQSKKPSIEFLNSTYSQFNLNTLREKYKLNTTKADWNKVPFADAALIVLEEMQVSAKVYEELTEHLMSKEYAVDSKITPILAYMEFIGAKVNLTNLKAIGAELQNRLTALEDLIYKEAGKQFNINSPKQVQAVLFDDLEIPSKNKSTAESVLTDLIDIHPIISMILEHRSVSKLLSTYVTGIEKRTTEKGRVHTTYNQDVTLTGRLSSEDPNLQNIPIRSEDGKRIRSCFDADTGNKILSIDFSQIELRILAHRANESLFIDVFNEGGDIHEATAKQIVETDEVDESQRRRAKTVNFGLIYDISAKGLAKQLGIEKKAAEQFMAKYFEKYVSIKPYFESELDFAKSNGYVETLGGRKINAGDLNSPNSMVRSHAEKSIKNAGIQATASEVIKAAMIEVFDYILNERNDIKLLMQVHDELVFEVSEARLEETKDTLKKLMEEAYSKVYEITLKVPLVADANSGENWNEAH</sequence>
<dbReference type="Gene3D" id="1.20.1060.10">
    <property type="entry name" value="Taq DNA Polymerase, Chain T, domain 4"/>
    <property type="match status" value="1"/>
</dbReference>
<dbReference type="PROSITE" id="PS00447">
    <property type="entry name" value="DNA_POLYMERASE_A"/>
    <property type="match status" value="1"/>
</dbReference>
<keyword evidence="7 15" id="KW-0235">DNA replication</keyword>
<keyword evidence="11 15" id="KW-0238">DNA-binding</keyword>
<evidence type="ECO:0000256" key="4">
    <source>
        <dbReference type="ARBA" id="ARBA00020311"/>
    </source>
</evidence>
<dbReference type="SMART" id="SM00279">
    <property type="entry name" value="HhH2"/>
    <property type="match status" value="1"/>
</dbReference>
<dbReference type="GO" id="GO:0008409">
    <property type="term" value="F:5'-3' exonuclease activity"/>
    <property type="evidence" value="ECO:0007669"/>
    <property type="project" value="UniProtKB-UniRule"/>
</dbReference>
<dbReference type="InterPro" id="IPR036397">
    <property type="entry name" value="RNaseH_sf"/>
</dbReference>
<dbReference type="PANTHER" id="PTHR10133:SF27">
    <property type="entry name" value="DNA POLYMERASE NU"/>
    <property type="match status" value="1"/>
</dbReference>
<evidence type="ECO:0000256" key="15">
    <source>
        <dbReference type="RuleBase" id="RU004460"/>
    </source>
</evidence>
<dbReference type="EC" id="2.7.7.7" evidence="3 14"/>
<dbReference type="Pfam" id="PF01367">
    <property type="entry name" value="5_3_exonuc"/>
    <property type="match status" value="1"/>
</dbReference>
<dbReference type="SMART" id="SM00475">
    <property type="entry name" value="53EXOc"/>
    <property type="match status" value="1"/>
</dbReference>
<evidence type="ECO:0000256" key="7">
    <source>
        <dbReference type="ARBA" id="ARBA00022705"/>
    </source>
</evidence>
<dbReference type="Pfam" id="PF02739">
    <property type="entry name" value="5_3_exonuc_N"/>
    <property type="match status" value="1"/>
</dbReference>
<evidence type="ECO:0000256" key="10">
    <source>
        <dbReference type="ARBA" id="ARBA00022932"/>
    </source>
</evidence>
<evidence type="ECO:0000256" key="13">
    <source>
        <dbReference type="ARBA" id="ARBA00049244"/>
    </source>
</evidence>
<evidence type="ECO:0000256" key="6">
    <source>
        <dbReference type="ARBA" id="ARBA00022695"/>
    </source>
</evidence>
<dbReference type="PRINTS" id="PR00868">
    <property type="entry name" value="DNAPOLI"/>
</dbReference>
<dbReference type="Pfam" id="PF00476">
    <property type="entry name" value="DNA_pol_A"/>
    <property type="match status" value="1"/>
</dbReference>
<evidence type="ECO:0000256" key="14">
    <source>
        <dbReference type="NCBIfam" id="TIGR00593"/>
    </source>
</evidence>
<evidence type="ECO:0000256" key="1">
    <source>
        <dbReference type="ARBA" id="ARBA00007705"/>
    </source>
</evidence>
<accession>A0A5B1BXW8</accession>
<dbReference type="Gene3D" id="1.10.150.20">
    <property type="entry name" value="5' to 3' exonuclease, C-terminal subdomain"/>
    <property type="match status" value="2"/>
</dbReference>
<dbReference type="EMBL" id="VUAA01000019">
    <property type="protein sequence ID" value="KAA1253658.1"/>
    <property type="molecule type" value="Genomic_DNA"/>
</dbReference>
<dbReference type="SMART" id="SM00482">
    <property type="entry name" value="POLAc"/>
    <property type="match status" value="1"/>
</dbReference>
<keyword evidence="6 15" id="KW-0548">Nucleotidyltransferase</keyword>
<evidence type="ECO:0000256" key="11">
    <source>
        <dbReference type="ARBA" id="ARBA00023125"/>
    </source>
</evidence>
<evidence type="ECO:0000256" key="3">
    <source>
        <dbReference type="ARBA" id="ARBA00012417"/>
    </source>
</evidence>
<feature type="domain" description="DNA-directed DNA polymerase family A palm" evidence="17">
    <location>
        <begin position="648"/>
        <end position="852"/>
    </location>
</feature>
<evidence type="ECO:0000259" key="17">
    <source>
        <dbReference type="SMART" id="SM00482"/>
    </source>
</evidence>
<evidence type="ECO:0000256" key="2">
    <source>
        <dbReference type="ARBA" id="ARBA00011541"/>
    </source>
</evidence>
<dbReference type="GO" id="GO:0003887">
    <property type="term" value="F:DNA-directed DNA polymerase activity"/>
    <property type="evidence" value="ECO:0007669"/>
    <property type="project" value="UniProtKB-UniRule"/>
</dbReference>
<dbReference type="Gene3D" id="3.30.70.370">
    <property type="match status" value="1"/>
</dbReference>
<dbReference type="CDD" id="cd08637">
    <property type="entry name" value="DNA_pol_A_pol_I_C"/>
    <property type="match status" value="1"/>
</dbReference>
<dbReference type="NCBIfam" id="NF004397">
    <property type="entry name" value="PRK05755.1"/>
    <property type="match status" value="1"/>
</dbReference>
<dbReference type="InterPro" id="IPR036279">
    <property type="entry name" value="5-3_exonuclease_C_sf"/>
</dbReference>
<dbReference type="CDD" id="cd09898">
    <property type="entry name" value="H3TH_53EXO"/>
    <property type="match status" value="1"/>
</dbReference>
<keyword evidence="5 15" id="KW-0808">Transferase</keyword>
<protein>
    <recommendedName>
        <fullName evidence="4 14">DNA polymerase I</fullName>
        <ecNumber evidence="3 14">2.7.7.7</ecNumber>
    </recommendedName>
</protein>
<name>A0A5B1BXW8_VIBCL</name>
<dbReference type="InterPro" id="IPR020045">
    <property type="entry name" value="DNA_polI_H3TH"/>
</dbReference>
<reference evidence="18 19" key="1">
    <citation type="submission" date="2019-09" db="EMBL/GenBank/DDBJ databases">
        <authorList>
            <person name="Kritzky A."/>
            <person name="Schelkanova E.Y."/>
            <person name="Alkhova Z.V."/>
            <person name="Smirnova N.I."/>
        </authorList>
    </citation>
    <scope>NUCLEOTIDE SEQUENCE [LARGE SCALE GENOMIC DNA]</scope>
    <source>
        <strain evidence="18 19">M1526</strain>
    </source>
</reference>
<dbReference type="Gene3D" id="3.40.50.1010">
    <property type="entry name" value="5'-nuclease"/>
    <property type="match status" value="1"/>
</dbReference>
<evidence type="ECO:0000313" key="18">
    <source>
        <dbReference type="EMBL" id="KAA1253658.1"/>
    </source>
</evidence>
<dbReference type="SUPFAM" id="SSF47807">
    <property type="entry name" value="5' to 3' exonuclease, C-terminal subdomain"/>
    <property type="match status" value="1"/>
</dbReference>
<dbReference type="SUPFAM" id="SSF88723">
    <property type="entry name" value="PIN domain-like"/>
    <property type="match status" value="1"/>
</dbReference>
<dbReference type="PANTHER" id="PTHR10133">
    <property type="entry name" value="DNA POLYMERASE I"/>
    <property type="match status" value="1"/>
</dbReference>
<keyword evidence="12 15" id="KW-0234">DNA repair</keyword>
<evidence type="ECO:0000256" key="12">
    <source>
        <dbReference type="ARBA" id="ARBA00023204"/>
    </source>
</evidence>
<dbReference type="SUPFAM" id="SSF56672">
    <property type="entry name" value="DNA/RNA polymerases"/>
    <property type="match status" value="1"/>
</dbReference>
<dbReference type="NCBIfam" id="TIGR00593">
    <property type="entry name" value="pola"/>
    <property type="match status" value="1"/>
</dbReference>
<evidence type="ECO:0000256" key="9">
    <source>
        <dbReference type="ARBA" id="ARBA00022763"/>
    </source>
</evidence>
<organism evidence="18 19">
    <name type="scientific">Vibrio cholerae</name>
    <dbReference type="NCBI Taxonomy" id="666"/>
    <lineage>
        <taxon>Bacteria</taxon>
        <taxon>Pseudomonadati</taxon>
        <taxon>Pseudomonadota</taxon>
        <taxon>Gammaproteobacteria</taxon>
        <taxon>Vibrionales</taxon>
        <taxon>Vibrionaceae</taxon>
        <taxon>Vibrio</taxon>
    </lineage>
</organism>
<comment type="caution">
    <text evidence="18">The sequence shown here is derived from an EMBL/GenBank/DDBJ whole genome shotgun (WGS) entry which is preliminary data.</text>
</comment>
<dbReference type="FunFam" id="1.10.150.20:FF:000002">
    <property type="entry name" value="DNA polymerase I"/>
    <property type="match status" value="1"/>
</dbReference>
<dbReference type="InterPro" id="IPR002421">
    <property type="entry name" value="5-3_exonuclease"/>
</dbReference>